<keyword evidence="3" id="KW-1185">Reference proteome</keyword>
<dbReference type="EMBL" id="BAAAID010000033">
    <property type="protein sequence ID" value="GAA0938056.1"/>
    <property type="molecule type" value="Genomic_DNA"/>
</dbReference>
<accession>A0ABN1Q619</accession>
<organism evidence="2 3">
    <name type="scientific">Streptomyces rhizosphaericus</name>
    <dbReference type="NCBI Taxonomy" id="114699"/>
    <lineage>
        <taxon>Bacteria</taxon>
        <taxon>Bacillati</taxon>
        <taxon>Actinomycetota</taxon>
        <taxon>Actinomycetes</taxon>
        <taxon>Kitasatosporales</taxon>
        <taxon>Streptomycetaceae</taxon>
        <taxon>Streptomyces</taxon>
        <taxon>Streptomyces violaceusniger group</taxon>
    </lineage>
</organism>
<reference evidence="2 3" key="1">
    <citation type="journal article" date="2019" name="Int. J. Syst. Evol. Microbiol.">
        <title>The Global Catalogue of Microorganisms (GCM) 10K type strain sequencing project: providing services to taxonomists for standard genome sequencing and annotation.</title>
        <authorList>
            <consortium name="The Broad Institute Genomics Platform"/>
            <consortium name="The Broad Institute Genome Sequencing Center for Infectious Disease"/>
            <person name="Wu L."/>
            <person name="Ma J."/>
        </authorList>
    </citation>
    <scope>NUCLEOTIDE SEQUENCE [LARGE SCALE GENOMIC DNA]</scope>
    <source>
        <strain evidence="2 3">JCM 11444</strain>
    </source>
</reference>
<evidence type="ECO:0000313" key="2">
    <source>
        <dbReference type="EMBL" id="GAA0938056.1"/>
    </source>
</evidence>
<dbReference type="Proteomes" id="UP001500418">
    <property type="component" value="Unassembled WGS sequence"/>
</dbReference>
<comment type="caution">
    <text evidence="2">The sequence shown here is derived from an EMBL/GenBank/DDBJ whole genome shotgun (WGS) entry which is preliminary data.</text>
</comment>
<name>A0ABN1Q619_9ACTN</name>
<evidence type="ECO:0000256" key="1">
    <source>
        <dbReference type="SAM" id="MobiDB-lite"/>
    </source>
</evidence>
<feature type="compositionally biased region" description="Low complexity" evidence="1">
    <location>
        <begin position="24"/>
        <end position="33"/>
    </location>
</feature>
<protein>
    <submittedName>
        <fullName evidence="2">Uncharacterized protein</fullName>
    </submittedName>
</protein>
<proteinExistence type="predicted"/>
<gene>
    <name evidence="2" type="ORF">GCM10009575_050460</name>
</gene>
<sequence>MRPARTGRRIEPPAARPVFNLPRPGGNSPGSPSEIGHRSPGNQSDGIASGPSGAPENHFPPYEDVRRRVITRARPLPAAPAPPAAVRPRPSMRLPPHN</sequence>
<evidence type="ECO:0000313" key="3">
    <source>
        <dbReference type="Proteomes" id="UP001500418"/>
    </source>
</evidence>
<feature type="region of interest" description="Disordered" evidence="1">
    <location>
        <begin position="1"/>
        <end position="98"/>
    </location>
</feature>